<dbReference type="OMA" id="IHGADTG"/>
<dbReference type="Gene3D" id="3.40.50.10090">
    <property type="match status" value="2"/>
</dbReference>
<dbReference type="UniPathway" id="UPA00251">
    <property type="reaction ID" value="UER00320"/>
</dbReference>
<dbReference type="GO" id="GO:0006780">
    <property type="term" value="P:uroporphyrinogen III biosynthetic process"/>
    <property type="evidence" value="ECO:0007669"/>
    <property type="project" value="InterPro"/>
</dbReference>
<dbReference type="GO" id="GO:0005829">
    <property type="term" value="C:cytosol"/>
    <property type="evidence" value="ECO:0007669"/>
    <property type="project" value="TreeGrafter"/>
</dbReference>
<proteinExistence type="predicted"/>
<dbReference type="InterPro" id="IPR003754">
    <property type="entry name" value="4pyrrol_synth_uPrphyn_synth"/>
</dbReference>
<dbReference type="InParanoid" id="A0A2H3CQ67"/>
<dbReference type="EMBL" id="KZ293743">
    <property type="protein sequence ID" value="PBK80568.1"/>
    <property type="molecule type" value="Genomic_DNA"/>
</dbReference>
<protein>
    <submittedName>
        <fullName evidence="2">Tetrapyrrole biosynthesis, uroporphyrinogen III synthase</fullName>
    </submittedName>
</protein>
<keyword evidence="3" id="KW-1185">Reference proteome</keyword>
<dbReference type="AlphaFoldDB" id="A0A2H3CQ67"/>
<dbReference type="GO" id="GO:0006782">
    <property type="term" value="P:protoporphyrinogen IX biosynthetic process"/>
    <property type="evidence" value="ECO:0007669"/>
    <property type="project" value="UniProtKB-UniPathway"/>
</dbReference>
<gene>
    <name evidence="2" type="ORF">ARMGADRAFT_1092133</name>
</gene>
<dbReference type="Pfam" id="PF02602">
    <property type="entry name" value="HEM4"/>
    <property type="match status" value="1"/>
</dbReference>
<dbReference type="Proteomes" id="UP000217790">
    <property type="component" value="Unassembled WGS sequence"/>
</dbReference>
<accession>A0A2H3CQ67</accession>
<evidence type="ECO:0000313" key="2">
    <source>
        <dbReference type="EMBL" id="PBK80568.1"/>
    </source>
</evidence>
<dbReference type="FunCoup" id="A0A2H3CQ67">
    <property type="interactions" value="324"/>
</dbReference>
<dbReference type="STRING" id="47427.A0A2H3CQ67"/>
<evidence type="ECO:0000259" key="1">
    <source>
        <dbReference type="Pfam" id="PF02602"/>
    </source>
</evidence>
<dbReference type="GO" id="GO:0004852">
    <property type="term" value="F:uroporphyrinogen-III synthase activity"/>
    <property type="evidence" value="ECO:0007669"/>
    <property type="project" value="InterPro"/>
</dbReference>
<feature type="domain" description="Tetrapyrrole biosynthesis uroporphyrinogen III synthase" evidence="1">
    <location>
        <begin position="22"/>
        <end position="245"/>
    </location>
</feature>
<dbReference type="CDD" id="cd06578">
    <property type="entry name" value="HemD"/>
    <property type="match status" value="1"/>
</dbReference>
<evidence type="ECO:0000313" key="3">
    <source>
        <dbReference type="Proteomes" id="UP000217790"/>
    </source>
</evidence>
<dbReference type="PANTHER" id="PTHR12390">
    <property type="entry name" value="UROPORPHYRINOGEN III SYNTHASE"/>
    <property type="match status" value="1"/>
</dbReference>
<dbReference type="InterPro" id="IPR036108">
    <property type="entry name" value="4pyrrol_syn_uPrphyn_synt_sf"/>
</dbReference>
<dbReference type="InterPro" id="IPR039793">
    <property type="entry name" value="UROS/Hem4"/>
</dbReference>
<dbReference type="OrthoDB" id="5595751at2759"/>
<reference evidence="3" key="1">
    <citation type="journal article" date="2017" name="Nat. Ecol. Evol.">
        <title>Genome expansion and lineage-specific genetic innovations in the forest pathogenic fungi Armillaria.</title>
        <authorList>
            <person name="Sipos G."/>
            <person name="Prasanna A.N."/>
            <person name="Walter M.C."/>
            <person name="O'Connor E."/>
            <person name="Balint B."/>
            <person name="Krizsan K."/>
            <person name="Kiss B."/>
            <person name="Hess J."/>
            <person name="Varga T."/>
            <person name="Slot J."/>
            <person name="Riley R."/>
            <person name="Boka B."/>
            <person name="Rigling D."/>
            <person name="Barry K."/>
            <person name="Lee J."/>
            <person name="Mihaltcheva S."/>
            <person name="LaButti K."/>
            <person name="Lipzen A."/>
            <person name="Waldron R."/>
            <person name="Moloney N.M."/>
            <person name="Sperisen C."/>
            <person name="Kredics L."/>
            <person name="Vagvoelgyi C."/>
            <person name="Patrignani A."/>
            <person name="Fitzpatrick D."/>
            <person name="Nagy I."/>
            <person name="Doyle S."/>
            <person name="Anderson J.B."/>
            <person name="Grigoriev I.V."/>
            <person name="Gueldener U."/>
            <person name="Muensterkoetter M."/>
            <person name="Nagy L.G."/>
        </authorList>
    </citation>
    <scope>NUCLEOTIDE SEQUENCE [LARGE SCALE GENOMIC DNA]</scope>
    <source>
        <strain evidence="3">Ar21-2</strain>
    </source>
</reference>
<dbReference type="SUPFAM" id="SSF69618">
    <property type="entry name" value="HemD-like"/>
    <property type="match status" value="1"/>
</dbReference>
<sequence length="256" mass="27593">MTSKAKVLLLRERTPSSDSGQDRYEAAFAAANYTPFSIPVLETVLTDITELASVTEQSDFDGVIMTSARSSEAWNVANGTEKDKFPFYVVGKATASTLRSSLPNADIRGESSGTAEQLANFILAEQPRPTKLLYLTGDKNRDTLPNIVGSAGVSLHSLKVYETQGSSTFSQQLKEIVPVRPTAPWWIVFFAPSAAEFVLPFLREQFDLNSVKVAAIGPTTATFLRETLGLRVDAIPTKPSAEELLGAIVDADATSG</sequence>
<dbReference type="PANTHER" id="PTHR12390:SF0">
    <property type="entry name" value="UROPORPHYRINOGEN-III SYNTHASE"/>
    <property type="match status" value="1"/>
</dbReference>
<name>A0A2H3CQ67_ARMGA</name>
<organism evidence="2 3">
    <name type="scientific">Armillaria gallica</name>
    <name type="common">Bulbous honey fungus</name>
    <name type="synonym">Armillaria bulbosa</name>
    <dbReference type="NCBI Taxonomy" id="47427"/>
    <lineage>
        <taxon>Eukaryota</taxon>
        <taxon>Fungi</taxon>
        <taxon>Dikarya</taxon>
        <taxon>Basidiomycota</taxon>
        <taxon>Agaricomycotina</taxon>
        <taxon>Agaricomycetes</taxon>
        <taxon>Agaricomycetidae</taxon>
        <taxon>Agaricales</taxon>
        <taxon>Marasmiineae</taxon>
        <taxon>Physalacriaceae</taxon>
        <taxon>Armillaria</taxon>
    </lineage>
</organism>